<organism evidence="1 2">
    <name type="scientific">Candidatus Nitrotoga arctica</name>
    <dbReference type="NCBI Taxonomy" id="453162"/>
    <lineage>
        <taxon>Bacteria</taxon>
        <taxon>Pseudomonadati</taxon>
        <taxon>Pseudomonadota</taxon>
        <taxon>Betaproteobacteria</taxon>
        <taxon>Nitrosomonadales</taxon>
        <taxon>Gallionellaceae</taxon>
        <taxon>Candidatus Nitrotoga</taxon>
    </lineage>
</organism>
<name>A0ABN8ARB9_9PROT</name>
<dbReference type="Proteomes" id="UP000839052">
    <property type="component" value="Chromosome"/>
</dbReference>
<keyword evidence="2" id="KW-1185">Reference proteome</keyword>
<protein>
    <submittedName>
        <fullName evidence="1">Uncharacterized protein</fullName>
    </submittedName>
</protein>
<gene>
    <name evidence="1" type="ORF">NTG6680_2014</name>
</gene>
<dbReference type="EMBL" id="OU912926">
    <property type="protein sequence ID" value="CAG9933263.1"/>
    <property type="molecule type" value="Genomic_DNA"/>
</dbReference>
<evidence type="ECO:0000313" key="1">
    <source>
        <dbReference type="EMBL" id="CAG9933263.1"/>
    </source>
</evidence>
<sequence length="57" mass="6875">MIMLPRLELFTHERNDEVLERIYIGRRFKNDTERLEKLFELYTKMMAGSGKQGKGRK</sequence>
<proteinExistence type="predicted"/>
<dbReference type="RefSeq" id="WP_239797076.1">
    <property type="nucleotide sequence ID" value="NZ_OU912926.1"/>
</dbReference>
<reference evidence="1 2" key="1">
    <citation type="submission" date="2021-10" db="EMBL/GenBank/DDBJ databases">
        <authorList>
            <person name="Koch H."/>
        </authorList>
    </citation>
    <scope>NUCLEOTIDE SEQUENCE [LARGE SCALE GENOMIC DNA]</scope>
    <source>
        <strain evidence="1">6680</strain>
    </source>
</reference>
<evidence type="ECO:0000313" key="2">
    <source>
        <dbReference type="Proteomes" id="UP000839052"/>
    </source>
</evidence>
<accession>A0ABN8ARB9</accession>